<feature type="compositionally biased region" description="Polar residues" evidence="1">
    <location>
        <begin position="558"/>
        <end position="567"/>
    </location>
</feature>
<proteinExistence type="predicted"/>
<dbReference type="Proteomes" id="UP000001640">
    <property type="component" value="Chromosome 1"/>
</dbReference>
<feature type="compositionally biased region" description="Low complexity" evidence="1">
    <location>
        <begin position="530"/>
        <end position="547"/>
    </location>
</feature>
<dbReference type="AlphaFoldDB" id="G0V936"/>
<dbReference type="SMART" id="SM00717">
    <property type="entry name" value="SANT"/>
    <property type="match status" value="2"/>
</dbReference>
<dbReference type="STRING" id="1064592.G0V936"/>
<feature type="region of interest" description="Disordered" evidence="1">
    <location>
        <begin position="45"/>
        <end position="88"/>
    </location>
</feature>
<sequence>MTLPKSIAVSSAMQSHPHQYTHIHNHNHYQPIVVHHNAMSIAAMNNNNDIPLPSSNSTTIDTPQTKHEDAKEKPTQDTAKNPSSWDPEDDILLRHLKEVKKMGWKEIAQYFHNRTPNACQFRWRRLKSGNLKSNKTALIDVTEYHGTLKILNNNVEATIKSNGNKKSTAKTKAARANSMQEISPSMPHVDQLPSNPATVPVPHHFKHYTPEPNQILQPTATHQNFVTSQQNSFNGGTSFTKFANPAPALPDPSESQFIKPRANSHGFIKPFSMQPYHTPNPSANMEGEHVGFIPKVFVKSRRSSIAILPLESSAMSPTSSTSNSINNVLNTTLVTSRSRKHSFASWTSRRSSFNVSSNTPSRRGSMVIAPNSMTNGPNSRRESIVKKEMFARRISNTPSNIFPSSYSFVDSPTVQPRKDSRSNIETHSLLPWSKEEDSLLLENKSRNLSNTELSILLPNRTETEIQWRITTMSQEQLQSQNSSDSSMSPSQSPKKVNGLNSTTIRHHNDNNDDHLDPLQRQHNKSPNNISSTSTSKDVSPSPTFNSIDTDDDSSVTTAVGNMNNSSTDMNKIDFGVYNLHSQSVTPRIITQTDTSSVSNQSQHLPSINTIFNNMM</sequence>
<dbReference type="Gene3D" id="1.10.10.60">
    <property type="entry name" value="Homeodomain-like"/>
    <property type="match status" value="1"/>
</dbReference>
<dbReference type="SUPFAM" id="SSF46689">
    <property type="entry name" value="Homeodomain-like"/>
    <property type="match status" value="1"/>
</dbReference>
<evidence type="ECO:0008006" key="6">
    <source>
        <dbReference type="Google" id="ProtNLM"/>
    </source>
</evidence>
<evidence type="ECO:0000259" key="3">
    <source>
        <dbReference type="PROSITE" id="PS51294"/>
    </source>
</evidence>
<accession>G0V936</accession>
<dbReference type="PROSITE" id="PS50090">
    <property type="entry name" value="MYB_LIKE"/>
    <property type="match status" value="1"/>
</dbReference>
<evidence type="ECO:0000256" key="1">
    <source>
        <dbReference type="SAM" id="MobiDB-lite"/>
    </source>
</evidence>
<gene>
    <name evidence="4" type="primary">NCAS0A14280</name>
    <name evidence="4" type="ordered locus">NCAS_0A14280</name>
</gene>
<dbReference type="OrthoDB" id="2143914at2759"/>
<dbReference type="GO" id="GO:0000183">
    <property type="term" value="P:rDNA heterochromatin formation"/>
    <property type="evidence" value="ECO:0007669"/>
    <property type="project" value="EnsemblFungi"/>
</dbReference>
<dbReference type="EMBL" id="HE576752">
    <property type="protein sequence ID" value="CCC67986.1"/>
    <property type="molecule type" value="Genomic_DNA"/>
</dbReference>
<dbReference type="GO" id="GO:0043565">
    <property type="term" value="F:sequence-specific DNA binding"/>
    <property type="evidence" value="ECO:0007669"/>
    <property type="project" value="EnsemblFungi"/>
</dbReference>
<keyword evidence="5" id="KW-1185">Reference proteome</keyword>
<evidence type="ECO:0000313" key="5">
    <source>
        <dbReference type="Proteomes" id="UP000001640"/>
    </source>
</evidence>
<feature type="region of interest" description="Disordered" evidence="1">
    <location>
        <begin position="473"/>
        <end position="567"/>
    </location>
</feature>
<dbReference type="GO" id="GO:0031509">
    <property type="term" value="P:subtelomeric heterochromatin formation"/>
    <property type="evidence" value="ECO:0007669"/>
    <property type="project" value="EnsemblFungi"/>
</dbReference>
<feature type="compositionally biased region" description="Basic and acidic residues" evidence="1">
    <location>
        <begin position="506"/>
        <end position="519"/>
    </location>
</feature>
<feature type="compositionally biased region" description="Low complexity" evidence="1">
    <location>
        <begin position="473"/>
        <end position="492"/>
    </location>
</feature>
<name>G0V936_NAUCA</name>
<dbReference type="eggNOG" id="ENOG502RXV1">
    <property type="taxonomic scope" value="Eukaryota"/>
</dbReference>
<dbReference type="InParanoid" id="G0V936"/>
<dbReference type="GeneID" id="96901462"/>
<feature type="compositionally biased region" description="Polar residues" evidence="1">
    <location>
        <begin position="53"/>
        <end position="63"/>
    </location>
</feature>
<dbReference type="InterPro" id="IPR009057">
    <property type="entry name" value="Homeodomain-like_sf"/>
</dbReference>
<dbReference type="Pfam" id="PF13921">
    <property type="entry name" value="Myb_DNA-bind_6"/>
    <property type="match status" value="1"/>
</dbReference>
<feature type="region of interest" description="Disordered" evidence="1">
    <location>
        <begin position="351"/>
        <end position="380"/>
    </location>
</feature>
<dbReference type="GO" id="GO:0000781">
    <property type="term" value="C:chromosome, telomeric region"/>
    <property type="evidence" value="ECO:0007669"/>
    <property type="project" value="GOC"/>
</dbReference>
<feature type="domain" description="HTH myb-type" evidence="3">
    <location>
        <begin position="84"/>
        <end position="131"/>
    </location>
</feature>
<protein>
    <recommendedName>
        <fullName evidence="6">Transcriptional regulatory protein DOT6</fullName>
    </recommendedName>
</protein>
<dbReference type="FunCoup" id="G0V936">
    <property type="interactions" value="247"/>
</dbReference>
<feature type="compositionally biased region" description="Basic and acidic residues" evidence="1">
    <location>
        <begin position="64"/>
        <end position="75"/>
    </location>
</feature>
<evidence type="ECO:0000313" key="4">
    <source>
        <dbReference type="EMBL" id="CCC67986.1"/>
    </source>
</evidence>
<dbReference type="RefSeq" id="XP_003674365.1">
    <property type="nucleotide sequence ID" value="XM_003674317.1"/>
</dbReference>
<feature type="domain" description="Myb-like" evidence="2">
    <location>
        <begin position="77"/>
        <end position="127"/>
    </location>
</feature>
<feature type="compositionally biased region" description="Polar residues" evidence="1">
    <location>
        <begin position="351"/>
        <end position="362"/>
    </location>
</feature>
<dbReference type="OMA" id="RCTITSD"/>
<dbReference type="KEGG" id="ncs:NCAS_0A14280"/>
<dbReference type="GO" id="GO:0006357">
    <property type="term" value="P:regulation of transcription by RNA polymerase II"/>
    <property type="evidence" value="ECO:0007669"/>
    <property type="project" value="EnsemblFungi"/>
</dbReference>
<dbReference type="PROSITE" id="PS51294">
    <property type="entry name" value="HTH_MYB"/>
    <property type="match status" value="1"/>
</dbReference>
<dbReference type="HOGENOM" id="CLU_018984_0_0_1"/>
<dbReference type="InterPro" id="IPR017930">
    <property type="entry name" value="Myb_dom"/>
</dbReference>
<evidence type="ECO:0000259" key="2">
    <source>
        <dbReference type="PROSITE" id="PS50090"/>
    </source>
</evidence>
<organism evidence="4 5">
    <name type="scientific">Naumovozyma castellii</name>
    <name type="common">Yeast</name>
    <name type="synonym">Saccharomyces castellii</name>
    <dbReference type="NCBI Taxonomy" id="27288"/>
    <lineage>
        <taxon>Eukaryota</taxon>
        <taxon>Fungi</taxon>
        <taxon>Dikarya</taxon>
        <taxon>Ascomycota</taxon>
        <taxon>Saccharomycotina</taxon>
        <taxon>Saccharomycetes</taxon>
        <taxon>Saccharomycetales</taxon>
        <taxon>Saccharomycetaceae</taxon>
        <taxon>Naumovozyma</taxon>
    </lineage>
</organism>
<reference evidence="5" key="1">
    <citation type="journal article" date="2011" name="Proc. Natl. Acad. Sci. U.S.A.">
        <title>Evolutionary erosion of yeast sex chromosomes by mating-type switching accidents.</title>
        <authorList>
            <person name="Gordon J.L."/>
            <person name="Armisen D."/>
            <person name="Proux-Wera E."/>
            <person name="Oheigeartaigh S.S."/>
            <person name="Byrne K.P."/>
            <person name="Wolfe K.H."/>
        </authorList>
    </citation>
    <scope>NUCLEOTIDE SEQUENCE [LARGE SCALE GENOMIC DNA]</scope>
    <source>
        <strain evidence="5">ATCC 76901 / BCRC 22586 / CBS 4309 / NBRC 1992 / NRRL Y-12630</strain>
    </source>
</reference>
<dbReference type="CDD" id="cd00167">
    <property type="entry name" value="SANT"/>
    <property type="match status" value="1"/>
</dbReference>
<reference key="2">
    <citation type="submission" date="2011-08" db="EMBL/GenBank/DDBJ databases">
        <title>Genome sequence of Naumovozyma castellii.</title>
        <authorList>
            <person name="Gordon J.L."/>
            <person name="Armisen D."/>
            <person name="Proux-Wera E."/>
            <person name="OhEigeartaigh S.S."/>
            <person name="Byrne K.P."/>
            <person name="Wolfe K.H."/>
        </authorList>
    </citation>
    <scope>NUCLEOTIDE SEQUENCE</scope>
    <source>
        <strain>Type strain:CBS 4309</strain>
    </source>
</reference>
<dbReference type="InterPro" id="IPR001005">
    <property type="entry name" value="SANT/Myb"/>
</dbReference>